<sequence>MQALLGVFPGDATSFTIYSPCHACPLVLYTKFLTHILHTVFPSLLDLTHHYACVLANLHASPPVVTHNSLCLITPGCPSSYVMDHDLDVIVLCPPAMPLMRLLPPITFLYEIGPAFYSCYCTWNVLCLAPTNQYQSSSD</sequence>
<dbReference type="HOGENOM" id="CLU_1845897_0_0_1"/>
<accession>A0A0C3PMI9</accession>
<name>A0A0C3PMI9_PISTI</name>
<dbReference type="Proteomes" id="UP000054217">
    <property type="component" value="Unassembled WGS sequence"/>
</dbReference>
<reference evidence="1 2" key="1">
    <citation type="submission" date="2014-04" db="EMBL/GenBank/DDBJ databases">
        <authorList>
            <consortium name="DOE Joint Genome Institute"/>
            <person name="Kuo A."/>
            <person name="Kohler A."/>
            <person name="Costa M.D."/>
            <person name="Nagy L.G."/>
            <person name="Floudas D."/>
            <person name="Copeland A."/>
            <person name="Barry K.W."/>
            <person name="Cichocki N."/>
            <person name="Veneault-Fourrey C."/>
            <person name="LaButti K."/>
            <person name="Lindquist E.A."/>
            <person name="Lipzen A."/>
            <person name="Lundell T."/>
            <person name="Morin E."/>
            <person name="Murat C."/>
            <person name="Sun H."/>
            <person name="Tunlid A."/>
            <person name="Henrissat B."/>
            <person name="Grigoriev I.V."/>
            <person name="Hibbett D.S."/>
            <person name="Martin F."/>
            <person name="Nordberg H.P."/>
            <person name="Cantor M.N."/>
            <person name="Hua S.X."/>
        </authorList>
    </citation>
    <scope>NUCLEOTIDE SEQUENCE [LARGE SCALE GENOMIC DNA]</scope>
    <source>
        <strain evidence="1 2">Marx 270</strain>
    </source>
</reference>
<dbReference type="InParanoid" id="A0A0C3PMI9"/>
<dbReference type="EMBL" id="KN831954">
    <property type="protein sequence ID" value="KIO09574.1"/>
    <property type="molecule type" value="Genomic_DNA"/>
</dbReference>
<evidence type="ECO:0000313" key="1">
    <source>
        <dbReference type="EMBL" id="KIO09574.1"/>
    </source>
</evidence>
<protein>
    <submittedName>
        <fullName evidence="1">Uncharacterized protein</fullName>
    </submittedName>
</protein>
<organism evidence="1 2">
    <name type="scientific">Pisolithus tinctorius Marx 270</name>
    <dbReference type="NCBI Taxonomy" id="870435"/>
    <lineage>
        <taxon>Eukaryota</taxon>
        <taxon>Fungi</taxon>
        <taxon>Dikarya</taxon>
        <taxon>Basidiomycota</taxon>
        <taxon>Agaricomycotina</taxon>
        <taxon>Agaricomycetes</taxon>
        <taxon>Agaricomycetidae</taxon>
        <taxon>Boletales</taxon>
        <taxon>Sclerodermatineae</taxon>
        <taxon>Pisolithaceae</taxon>
        <taxon>Pisolithus</taxon>
    </lineage>
</organism>
<reference evidence="2" key="2">
    <citation type="submission" date="2015-01" db="EMBL/GenBank/DDBJ databases">
        <title>Evolutionary Origins and Diversification of the Mycorrhizal Mutualists.</title>
        <authorList>
            <consortium name="DOE Joint Genome Institute"/>
            <consortium name="Mycorrhizal Genomics Consortium"/>
            <person name="Kohler A."/>
            <person name="Kuo A."/>
            <person name="Nagy L.G."/>
            <person name="Floudas D."/>
            <person name="Copeland A."/>
            <person name="Barry K.W."/>
            <person name="Cichocki N."/>
            <person name="Veneault-Fourrey C."/>
            <person name="LaButti K."/>
            <person name="Lindquist E.A."/>
            <person name="Lipzen A."/>
            <person name="Lundell T."/>
            <person name="Morin E."/>
            <person name="Murat C."/>
            <person name="Riley R."/>
            <person name="Ohm R."/>
            <person name="Sun H."/>
            <person name="Tunlid A."/>
            <person name="Henrissat B."/>
            <person name="Grigoriev I.V."/>
            <person name="Hibbett D.S."/>
            <person name="Martin F."/>
        </authorList>
    </citation>
    <scope>NUCLEOTIDE SEQUENCE [LARGE SCALE GENOMIC DNA]</scope>
    <source>
        <strain evidence="2">Marx 270</strain>
    </source>
</reference>
<proteinExistence type="predicted"/>
<evidence type="ECO:0000313" key="2">
    <source>
        <dbReference type="Proteomes" id="UP000054217"/>
    </source>
</evidence>
<dbReference type="AlphaFoldDB" id="A0A0C3PMI9"/>
<keyword evidence="2" id="KW-1185">Reference proteome</keyword>
<gene>
    <name evidence="1" type="ORF">M404DRAFT_273647</name>
</gene>